<protein>
    <submittedName>
        <fullName evidence="2">Leguminosin group486 secreted peptide</fullName>
    </submittedName>
</protein>
<dbReference type="Gramene" id="rna34738">
    <property type="protein sequence ID" value="RHN50455.1"/>
    <property type="gene ID" value="gene34738"/>
</dbReference>
<sequence>MSNLNYVVMLVALTFAYGLCNADTIYIRLNNFISDEVVLSCTSEGGFVTHIAPNYFFVWRFPIGKTEHCRAEWKGLHASFIAYDPQYDGKGADLFWIAKKEGLFHSFDDRSYDKNVSWVKS</sequence>
<proteinExistence type="predicted"/>
<name>A0A072U7L6_MEDTR</name>
<feature type="chain" id="PRO_5014499359" evidence="1">
    <location>
        <begin position="23"/>
        <end position="121"/>
    </location>
</feature>
<dbReference type="EMBL" id="CM001222">
    <property type="protein sequence ID" value="KEH25341.1"/>
    <property type="molecule type" value="Genomic_DNA"/>
</dbReference>
<reference evidence="2 5" key="1">
    <citation type="journal article" date="2011" name="Nature">
        <title>The Medicago genome provides insight into the evolution of rhizobial symbioses.</title>
        <authorList>
            <person name="Young N.D."/>
            <person name="Debelle F."/>
            <person name="Oldroyd G.E."/>
            <person name="Geurts R."/>
            <person name="Cannon S.B."/>
            <person name="Udvardi M.K."/>
            <person name="Benedito V.A."/>
            <person name="Mayer K.F."/>
            <person name="Gouzy J."/>
            <person name="Schoof H."/>
            <person name="Van de Peer Y."/>
            <person name="Proost S."/>
            <person name="Cook D.R."/>
            <person name="Meyers B.C."/>
            <person name="Spannagl M."/>
            <person name="Cheung F."/>
            <person name="De Mita S."/>
            <person name="Krishnakumar V."/>
            <person name="Gundlach H."/>
            <person name="Zhou S."/>
            <person name="Mudge J."/>
            <person name="Bharti A.K."/>
            <person name="Murray J.D."/>
            <person name="Naoumkina M.A."/>
            <person name="Rosen B."/>
            <person name="Silverstein K.A."/>
            <person name="Tang H."/>
            <person name="Rombauts S."/>
            <person name="Zhao P.X."/>
            <person name="Zhou P."/>
            <person name="Barbe V."/>
            <person name="Bardou P."/>
            <person name="Bechner M."/>
            <person name="Bellec A."/>
            <person name="Berger A."/>
            <person name="Berges H."/>
            <person name="Bidwell S."/>
            <person name="Bisseling T."/>
            <person name="Choisne N."/>
            <person name="Couloux A."/>
            <person name="Denny R."/>
            <person name="Deshpande S."/>
            <person name="Dai X."/>
            <person name="Doyle J.J."/>
            <person name="Dudez A.M."/>
            <person name="Farmer A.D."/>
            <person name="Fouteau S."/>
            <person name="Franken C."/>
            <person name="Gibelin C."/>
            <person name="Gish J."/>
            <person name="Goldstein S."/>
            <person name="Gonzalez A.J."/>
            <person name="Green P.J."/>
            <person name="Hallab A."/>
            <person name="Hartog M."/>
            <person name="Hua A."/>
            <person name="Humphray S.J."/>
            <person name="Jeong D.H."/>
            <person name="Jing Y."/>
            <person name="Jocker A."/>
            <person name="Kenton S.M."/>
            <person name="Kim D.J."/>
            <person name="Klee K."/>
            <person name="Lai H."/>
            <person name="Lang C."/>
            <person name="Lin S."/>
            <person name="Macmil S.L."/>
            <person name="Magdelenat G."/>
            <person name="Matthews L."/>
            <person name="McCorrison J."/>
            <person name="Monaghan E.L."/>
            <person name="Mun J.H."/>
            <person name="Najar F.Z."/>
            <person name="Nicholson C."/>
            <person name="Noirot C."/>
            <person name="O'Bleness M."/>
            <person name="Paule C.R."/>
            <person name="Poulain J."/>
            <person name="Prion F."/>
            <person name="Qin B."/>
            <person name="Qu C."/>
            <person name="Retzel E.F."/>
            <person name="Riddle C."/>
            <person name="Sallet E."/>
            <person name="Samain S."/>
            <person name="Samson N."/>
            <person name="Sanders I."/>
            <person name="Saurat O."/>
            <person name="Scarpelli C."/>
            <person name="Schiex T."/>
            <person name="Segurens B."/>
            <person name="Severin A.J."/>
            <person name="Sherrier D.J."/>
            <person name="Shi R."/>
            <person name="Sims S."/>
            <person name="Singer S.R."/>
            <person name="Sinharoy S."/>
            <person name="Sterck L."/>
            <person name="Viollet A."/>
            <person name="Wang B.B."/>
            <person name="Wang K."/>
            <person name="Wang M."/>
            <person name="Wang X."/>
            <person name="Warfsmann J."/>
            <person name="Weissenbach J."/>
            <person name="White D.D."/>
            <person name="White J.D."/>
            <person name="Wiley G.B."/>
            <person name="Wincker P."/>
            <person name="Xing Y."/>
            <person name="Yang L."/>
            <person name="Yao Z."/>
            <person name="Ying F."/>
            <person name="Zhai J."/>
            <person name="Zhou L."/>
            <person name="Zuber A."/>
            <person name="Denarie J."/>
            <person name="Dixon R.A."/>
            <person name="May G.D."/>
            <person name="Schwartz D.C."/>
            <person name="Rogers J."/>
            <person name="Quetier F."/>
            <person name="Town C.D."/>
            <person name="Roe B.A."/>
        </authorList>
    </citation>
    <scope>NUCLEOTIDE SEQUENCE [LARGE SCALE GENOMIC DNA]</scope>
    <source>
        <strain evidence="2">A17</strain>
        <strain evidence="4 5">cv. Jemalong A17</strain>
    </source>
</reference>
<feature type="signal peptide" evidence="1">
    <location>
        <begin position="1"/>
        <end position="22"/>
    </location>
</feature>
<keyword evidence="1" id="KW-0732">Signal</keyword>
<reference evidence="4" key="3">
    <citation type="submission" date="2015-04" db="UniProtKB">
        <authorList>
            <consortium name="EnsemblPlants"/>
        </authorList>
    </citation>
    <scope>IDENTIFICATION</scope>
    <source>
        <strain evidence="4">cv. Jemalong A17</strain>
    </source>
</reference>
<evidence type="ECO:0000313" key="2">
    <source>
        <dbReference type="EMBL" id="KEH25341.1"/>
    </source>
</evidence>
<organism evidence="2 5">
    <name type="scientific">Medicago truncatula</name>
    <name type="common">Barrel medic</name>
    <name type="synonym">Medicago tribuloides</name>
    <dbReference type="NCBI Taxonomy" id="3880"/>
    <lineage>
        <taxon>Eukaryota</taxon>
        <taxon>Viridiplantae</taxon>
        <taxon>Streptophyta</taxon>
        <taxon>Embryophyta</taxon>
        <taxon>Tracheophyta</taxon>
        <taxon>Spermatophyta</taxon>
        <taxon>Magnoliopsida</taxon>
        <taxon>eudicotyledons</taxon>
        <taxon>Gunneridae</taxon>
        <taxon>Pentapetalae</taxon>
        <taxon>rosids</taxon>
        <taxon>fabids</taxon>
        <taxon>Fabales</taxon>
        <taxon>Fabaceae</taxon>
        <taxon>Papilionoideae</taxon>
        <taxon>50 kb inversion clade</taxon>
        <taxon>NPAAA clade</taxon>
        <taxon>Hologalegina</taxon>
        <taxon>IRL clade</taxon>
        <taxon>Trifolieae</taxon>
        <taxon>Medicago</taxon>
    </lineage>
</organism>
<dbReference type="PANTHER" id="PTHR35630:SF1">
    <property type="entry name" value="LEGUMINOSIN GROUP486 SECRETED PEPTIDE"/>
    <property type="match status" value="1"/>
</dbReference>
<dbReference type="Proteomes" id="UP000002051">
    <property type="component" value="Chromosome 6"/>
</dbReference>
<dbReference type="PANTHER" id="PTHR35630">
    <property type="entry name" value="LEGUMINOSIN GROUP486 SECRETED PEPTIDE"/>
    <property type="match status" value="1"/>
</dbReference>
<accession>A0A072U7L6</accession>
<evidence type="ECO:0000313" key="4">
    <source>
        <dbReference type="EnsemblPlants" id="KEH25341"/>
    </source>
</evidence>
<dbReference type="PaxDb" id="3880-AES74967"/>
<reference evidence="2 5" key="2">
    <citation type="journal article" date="2014" name="BMC Genomics">
        <title>An improved genome release (version Mt4.0) for the model legume Medicago truncatula.</title>
        <authorList>
            <person name="Tang H."/>
            <person name="Krishnakumar V."/>
            <person name="Bidwell S."/>
            <person name="Rosen B."/>
            <person name="Chan A."/>
            <person name="Zhou S."/>
            <person name="Gentzbittel L."/>
            <person name="Childs K.L."/>
            <person name="Yandell M."/>
            <person name="Gundlach H."/>
            <person name="Mayer K.F."/>
            <person name="Schwartz D.C."/>
            <person name="Town C.D."/>
        </authorList>
    </citation>
    <scope>GENOME REANNOTATION</scope>
    <source>
        <strain evidence="2">A17</strain>
        <strain evidence="4 5">cv. Jemalong A17</strain>
    </source>
</reference>
<evidence type="ECO:0000313" key="5">
    <source>
        <dbReference type="Proteomes" id="UP000002051"/>
    </source>
</evidence>
<evidence type="ECO:0000313" key="3">
    <source>
        <dbReference type="EMBL" id="RHN50455.1"/>
    </source>
</evidence>
<dbReference type="EnsemblPlants" id="KEH25341">
    <property type="protein sequence ID" value="KEH25341"/>
    <property type="gene ID" value="MTR_6g018465"/>
</dbReference>
<dbReference type="EMBL" id="PSQE01000006">
    <property type="protein sequence ID" value="RHN50455.1"/>
    <property type="molecule type" value="Genomic_DNA"/>
</dbReference>
<keyword evidence="5" id="KW-1185">Reference proteome</keyword>
<evidence type="ECO:0000256" key="1">
    <source>
        <dbReference type="SAM" id="SignalP"/>
    </source>
</evidence>
<dbReference type="AlphaFoldDB" id="A0A072U7L6"/>
<dbReference type="Proteomes" id="UP000265566">
    <property type="component" value="Chromosome 6"/>
</dbReference>
<gene>
    <name evidence="2" type="ordered locus">MTR_6g018465</name>
    <name evidence="3" type="ORF">MtrunA17_Chr6g0457571</name>
</gene>
<reference evidence="3" key="4">
    <citation type="journal article" date="2018" name="Nat. Plants">
        <title>Whole-genome landscape of Medicago truncatula symbiotic genes.</title>
        <authorList>
            <person name="Pecrix Y."/>
            <person name="Gamas P."/>
            <person name="Carrere S."/>
        </authorList>
    </citation>
    <scope>NUCLEOTIDE SEQUENCE</scope>
    <source>
        <tissue evidence="3">Leaves</tissue>
    </source>
</reference>
<dbReference type="HOGENOM" id="CLU_143825_1_0_1"/>